<feature type="region of interest" description="Disordered" evidence="2">
    <location>
        <begin position="201"/>
        <end position="308"/>
    </location>
</feature>
<proteinExistence type="predicted"/>
<dbReference type="Pfam" id="PF15558">
    <property type="entry name" value="DUF4659"/>
    <property type="match status" value="1"/>
</dbReference>
<dbReference type="PANTHER" id="PTHR33663">
    <property type="entry name" value="COILED-COIL DOMAIN-CONTAINING PROTEIN 177"/>
    <property type="match status" value="1"/>
</dbReference>
<feature type="compositionally biased region" description="Polar residues" evidence="2">
    <location>
        <begin position="95"/>
        <end position="109"/>
    </location>
</feature>
<protein>
    <submittedName>
        <fullName evidence="3">Chromosome 1 open reading frame 65</fullName>
    </submittedName>
</protein>
<dbReference type="Proteomes" id="UP001307889">
    <property type="component" value="Chromosome 3"/>
</dbReference>
<feature type="compositionally biased region" description="Polar residues" evidence="2">
    <location>
        <begin position="265"/>
        <end position="299"/>
    </location>
</feature>
<feature type="region of interest" description="Disordered" evidence="2">
    <location>
        <begin position="94"/>
        <end position="117"/>
    </location>
</feature>
<keyword evidence="1" id="KW-0175">Coiled coil</keyword>
<evidence type="ECO:0000313" key="4">
    <source>
        <dbReference type="Proteomes" id="UP001307889"/>
    </source>
</evidence>
<dbReference type="EMBL" id="AP028911">
    <property type="protein sequence ID" value="BES92326.1"/>
    <property type="molecule type" value="Genomic_DNA"/>
</dbReference>
<sequence length="555" mass="63813">MSVPNLNLINFEHPASKKSSFILTSPKSLRACQKAGIKPVELLYKSLADVKREVGKKAAQDVYKELEKERQQKLERCRKIRNELLMEGYPRFSRKSSITPAGQSPTSAGQEIDSPKTITPVVTEQDVQAIQRHEENCNERFEASDQPAFWERQPSIFTDFPQIDDRFLDRDLTASTPHRHQGDTAVQEQADFNSHHQLPEILQTKSPPIPALKKSISNPLNLDETQSKSSGKATSSHSTNSRKGKHKKKYVRSHSLPSRAETAKETCSSTKTDNAAFRTASSLGNYSGTTPRGANSTKGKNIHDRSRSVLSQEEMPLIEKKLDYHVSFDDINNNRFKSPTLLRPSSARSKRNTEKRRTLECQKVYDKILAQYKDPEYCLLKYRQIIGNSVERELKEQEVKSVQRRIEEGYEMWQDKVLLLQWLDSERADEQVTRRMAAKIEKMRQKQRNKEIVHAINLNKVKEEDDIRAEILRRELAKKERKIQILHEEKERVVTESKSRALAVSDLKEQIRNIMTPETFDQKVNKCCRNKGAVRVLYPPTLCPNIMQQSHITLG</sequence>
<accession>A0ABN7AN67</accession>
<feature type="region of interest" description="Disordered" evidence="2">
    <location>
        <begin position="335"/>
        <end position="356"/>
    </location>
</feature>
<organism evidence="3 4">
    <name type="scientific">Nesidiocoris tenuis</name>
    <dbReference type="NCBI Taxonomy" id="355587"/>
    <lineage>
        <taxon>Eukaryota</taxon>
        <taxon>Metazoa</taxon>
        <taxon>Ecdysozoa</taxon>
        <taxon>Arthropoda</taxon>
        <taxon>Hexapoda</taxon>
        <taxon>Insecta</taxon>
        <taxon>Pterygota</taxon>
        <taxon>Neoptera</taxon>
        <taxon>Paraneoptera</taxon>
        <taxon>Hemiptera</taxon>
        <taxon>Heteroptera</taxon>
        <taxon>Panheteroptera</taxon>
        <taxon>Cimicomorpha</taxon>
        <taxon>Miridae</taxon>
        <taxon>Dicyphina</taxon>
        <taxon>Nesidiocoris</taxon>
    </lineage>
</organism>
<feature type="compositionally biased region" description="Polar residues" evidence="2">
    <location>
        <begin position="215"/>
        <end position="224"/>
    </location>
</feature>
<keyword evidence="4" id="KW-1185">Reference proteome</keyword>
<gene>
    <name evidence="3" type="ORF">NTJ_05134</name>
</gene>
<feature type="coiled-coil region" evidence="1">
    <location>
        <begin position="462"/>
        <end position="496"/>
    </location>
</feature>
<evidence type="ECO:0000313" key="3">
    <source>
        <dbReference type="EMBL" id="BES92326.1"/>
    </source>
</evidence>
<feature type="coiled-coil region" evidence="1">
    <location>
        <begin position="56"/>
        <end position="83"/>
    </location>
</feature>
<reference evidence="3 4" key="1">
    <citation type="submission" date="2023-09" db="EMBL/GenBank/DDBJ databases">
        <title>Nesidiocoris tenuis whole genome shotgun sequence.</title>
        <authorList>
            <person name="Shibata T."/>
            <person name="Shimoda M."/>
            <person name="Kobayashi T."/>
            <person name="Uehara T."/>
        </authorList>
    </citation>
    <scope>NUCLEOTIDE SEQUENCE [LARGE SCALE GENOMIC DNA]</scope>
    <source>
        <strain evidence="3 4">Japan</strain>
    </source>
</reference>
<evidence type="ECO:0000256" key="1">
    <source>
        <dbReference type="SAM" id="Coils"/>
    </source>
</evidence>
<feature type="compositionally biased region" description="Basic residues" evidence="2">
    <location>
        <begin position="240"/>
        <end position="252"/>
    </location>
</feature>
<name>A0ABN7AN67_9HEMI</name>
<dbReference type="InterPro" id="IPR029090">
    <property type="entry name" value="DUF4659"/>
</dbReference>
<dbReference type="PANTHER" id="PTHR33663:SF2">
    <property type="entry name" value="COILED-COIL DOMAIN-CONTAINING PROTEIN 177"/>
    <property type="match status" value="1"/>
</dbReference>
<feature type="compositionally biased region" description="Low complexity" evidence="2">
    <location>
        <begin position="227"/>
        <end position="239"/>
    </location>
</feature>
<evidence type="ECO:0000256" key="2">
    <source>
        <dbReference type="SAM" id="MobiDB-lite"/>
    </source>
</evidence>